<comment type="caution">
    <text evidence="10">The sequence shown here is derived from an EMBL/GenBank/DDBJ whole genome shotgun (WGS) entry which is preliminary data.</text>
</comment>
<evidence type="ECO:0000256" key="1">
    <source>
        <dbReference type="ARBA" id="ARBA00004429"/>
    </source>
</evidence>
<feature type="transmembrane region" description="Helical" evidence="8">
    <location>
        <begin position="165"/>
        <end position="189"/>
    </location>
</feature>
<evidence type="ECO:0000259" key="9">
    <source>
        <dbReference type="Pfam" id="PF01061"/>
    </source>
</evidence>
<dbReference type="InterPro" id="IPR013525">
    <property type="entry name" value="ABC2_TM"/>
</dbReference>
<feature type="transmembrane region" description="Helical" evidence="8">
    <location>
        <begin position="84"/>
        <end position="104"/>
    </location>
</feature>
<keyword evidence="4" id="KW-1003">Cell membrane</keyword>
<reference evidence="10 11" key="1">
    <citation type="submission" date="2021-03" db="EMBL/GenBank/DDBJ databases">
        <authorList>
            <person name="Kim M.K."/>
        </authorList>
    </citation>
    <scope>NUCLEOTIDE SEQUENCE [LARGE SCALE GENOMIC DNA]</scope>
    <source>
        <strain evidence="10 11">BT442</strain>
    </source>
</reference>
<keyword evidence="7 8" id="KW-0472">Membrane</keyword>
<keyword evidence="6 8" id="KW-1133">Transmembrane helix</keyword>
<evidence type="ECO:0000256" key="3">
    <source>
        <dbReference type="ARBA" id="ARBA00022448"/>
    </source>
</evidence>
<feature type="transmembrane region" description="Helical" evidence="8">
    <location>
        <begin position="125"/>
        <end position="153"/>
    </location>
</feature>
<evidence type="ECO:0000256" key="6">
    <source>
        <dbReference type="ARBA" id="ARBA00022989"/>
    </source>
</evidence>
<dbReference type="EMBL" id="JAGETZ010000001">
    <property type="protein sequence ID" value="MBO2007779.1"/>
    <property type="molecule type" value="Genomic_DNA"/>
</dbReference>
<protein>
    <submittedName>
        <fullName evidence="10">ABC transporter permease</fullName>
    </submittedName>
</protein>
<dbReference type="Pfam" id="PF01061">
    <property type="entry name" value="ABC2_membrane"/>
    <property type="match status" value="1"/>
</dbReference>
<evidence type="ECO:0000256" key="8">
    <source>
        <dbReference type="SAM" id="Phobius"/>
    </source>
</evidence>
<feature type="domain" description="ABC-2 type transporter transmembrane" evidence="9">
    <location>
        <begin position="34"/>
        <end position="233"/>
    </location>
</feature>
<proteinExistence type="inferred from homology"/>
<organism evidence="10 11">
    <name type="scientific">Hymenobacter negativus</name>
    <dbReference type="NCBI Taxonomy" id="2795026"/>
    <lineage>
        <taxon>Bacteria</taxon>
        <taxon>Pseudomonadati</taxon>
        <taxon>Bacteroidota</taxon>
        <taxon>Cytophagia</taxon>
        <taxon>Cytophagales</taxon>
        <taxon>Hymenobacteraceae</taxon>
        <taxon>Hymenobacter</taxon>
    </lineage>
</organism>
<evidence type="ECO:0000256" key="2">
    <source>
        <dbReference type="ARBA" id="ARBA00007783"/>
    </source>
</evidence>
<evidence type="ECO:0000313" key="11">
    <source>
        <dbReference type="Proteomes" id="UP000664369"/>
    </source>
</evidence>
<dbReference type="RefSeq" id="WP_208173309.1">
    <property type="nucleotide sequence ID" value="NZ_JAGETZ010000001.1"/>
</dbReference>
<dbReference type="PANTHER" id="PTHR30413">
    <property type="entry name" value="INNER MEMBRANE TRANSPORT PERMEASE"/>
    <property type="match status" value="1"/>
</dbReference>
<evidence type="ECO:0000256" key="5">
    <source>
        <dbReference type="ARBA" id="ARBA00022692"/>
    </source>
</evidence>
<feature type="transmembrane region" description="Helical" evidence="8">
    <location>
        <begin position="241"/>
        <end position="265"/>
    </location>
</feature>
<evidence type="ECO:0000313" key="10">
    <source>
        <dbReference type="EMBL" id="MBO2007779.1"/>
    </source>
</evidence>
<name>A0ABS3QAC3_9BACT</name>
<dbReference type="Proteomes" id="UP000664369">
    <property type="component" value="Unassembled WGS sequence"/>
</dbReference>
<evidence type="ECO:0000256" key="4">
    <source>
        <dbReference type="ARBA" id="ARBA00022475"/>
    </source>
</evidence>
<sequence>MKETIYTSQSPLHMPRAFLREVRADLGVVYRIGWQLFVRNLKVQVRQSLLGYAWLLLPPLVTGLVWVLLGRTRVLNVESDSVPYPAFVLAGVFLWQGFVEALGCPLQQLTNAKATLAKVRVPHEAFVTAGAAVVVFNSLLRLGVLLGLMLWFGVPLTGTLALVPLGLAALLLLGLALGWLLALLGLLYADVAQALPVVLNLWFLITPVVYLPPAAFAKWFNLNPVTPLLSTTRNWLLAGPVAPASGFGLVAGLGGIFFLLTWLAYRLAQPHLVARL</sequence>
<comment type="similarity">
    <text evidence="2">Belongs to the ABC-2 integral membrane protein family.</text>
</comment>
<feature type="transmembrane region" description="Helical" evidence="8">
    <location>
        <begin position="49"/>
        <end position="69"/>
    </location>
</feature>
<dbReference type="PANTHER" id="PTHR30413:SF8">
    <property type="entry name" value="TRANSPORT PERMEASE PROTEIN"/>
    <property type="match status" value="1"/>
</dbReference>
<keyword evidence="11" id="KW-1185">Reference proteome</keyword>
<keyword evidence="5 8" id="KW-0812">Transmembrane</keyword>
<comment type="subcellular location">
    <subcellularLocation>
        <location evidence="1">Cell inner membrane</location>
        <topology evidence="1">Multi-pass membrane protein</topology>
    </subcellularLocation>
</comment>
<evidence type="ECO:0000256" key="7">
    <source>
        <dbReference type="ARBA" id="ARBA00023136"/>
    </source>
</evidence>
<accession>A0ABS3QAC3</accession>
<gene>
    <name evidence="10" type="ORF">J4E00_01865</name>
</gene>
<keyword evidence="3" id="KW-0813">Transport</keyword>
<feature type="transmembrane region" description="Helical" evidence="8">
    <location>
        <begin position="201"/>
        <end position="221"/>
    </location>
</feature>